<dbReference type="InterPro" id="IPR036390">
    <property type="entry name" value="WH_DNA-bd_sf"/>
</dbReference>
<dbReference type="InterPro" id="IPR001845">
    <property type="entry name" value="HTH_ArsR_DNA-bd_dom"/>
</dbReference>
<comment type="caution">
    <text evidence="2">The sequence shown here is derived from an EMBL/GenBank/DDBJ whole genome shotgun (WGS) entry which is preliminary data.</text>
</comment>
<name>A0A8J7KJL2_9ACTN</name>
<organism evidence="2 3">
    <name type="scientific">Longispora fulva</name>
    <dbReference type="NCBI Taxonomy" id="619741"/>
    <lineage>
        <taxon>Bacteria</taxon>
        <taxon>Bacillati</taxon>
        <taxon>Actinomycetota</taxon>
        <taxon>Actinomycetes</taxon>
        <taxon>Micromonosporales</taxon>
        <taxon>Micromonosporaceae</taxon>
        <taxon>Longispora</taxon>
    </lineage>
</organism>
<dbReference type="AlphaFoldDB" id="A0A8J7KJL2"/>
<accession>A0A8J7KJL2</accession>
<keyword evidence="3" id="KW-1185">Reference proteome</keyword>
<reference evidence="2" key="1">
    <citation type="submission" date="2020-11" db="EMBL/GenBank/DDBJ databases">
        <title>Sequencing the genomes of 1000 actinobacteria strains.</title>
        <authorList>
            <person name="Klenk H.-P."/>
        </authorList>
    </citation>
    <scope>NUCLEOTIDE SEQUENCE</scope>
    <source>
        <strain evidence="2">DSM 45356</strain>
    </source>
</reference>
<dbReference type="SUPFAM" id="SSF46785">
    <property type="entry name" value="Winged helix' DNA-binding domain"/>
    <property type="match status" value="1"/>
</dbReference>
<sequence length="193" mass="21892">MSELPHRQVSDPAELRAFAHPLRIRLIEELLADGPATASQLADRVGESPANCSWHLRLLHRYGYVEEAEGGTGRQRPWQMVLTSRSWCGDHDDPELAMAGDEATRFLTRRELDALEAWNARRRTEPAAWRDAGFTNQSLAWLTPEELADLGRQIGELLVMNAERFRDRSTRPEGARLIRLMAWGVPATPPMEK</sequence>
<dbReference type="InterPro" id="IPR011991">
    <property type="entry name" value="ArsR-like_HTH"/>
</dbReference>
<evidence type="ECO:0000259" key="1">
    <source>
        <dbReference type="SMART" id="SM00418"/>
    </source>
</evidence>
<dbReference type="GO" id="GO:0003700">
    <property type="term" value="F:DNA-binding transcription factor activity"/>
    <property type="evidence" value="ECO:0007669"/>
    <property type="project" value="InterPro"/>
</dbReference>
<dbReference type="EMBL" id="JADOUF010000001">
    <property type="protein sequence ID" value="MBG6136999.1"/>
    <property type="molecule type" value="Genomic_DNA"/>
</dbReference>
<protein>
    <submittedName>
        <fullName evidence="2">Putative ArsR family transcriptional regulator</fullName>
    </submittedName>
</protein>
<dbReference type="Pfam" id="PF12840">
    <property type="entry name" value="HTH_20"/>
    <property type="match status" value="1"/>
</dbReference>
<feature type="domain" description="HTH arsR-type" evidence="1">
    <location>
        <begin position="13"/>
        <end position="90"/>
    </location>
</feature>
<evidence type="ECO:0000313" key="2">
    <source>
        <dbReference type="EMBL" id="MBG6136999.1"/>
    </source>
</evidence>
<dbReference type="Gene3D" id="1.10.10.10">
    <property type="entry name" value="Winged helix-like DNA-binding domain superfamily/Winged helix DNA-binding domain"/>
    <property type="match status" value="1"/>
</dbReference>
<dbReference type="InterPro" id="IPR036388">
    <property type="entry name" value="WH-like_DNA-bd_sf"/>
</dbReference>
<dbReference type="Proteomes" id="UP000622552">
    <property type="component" value="Unassembled WGS sequence"/>
</dbReference>
<proteinExistence type="predicted"/>
<evidence type="ECO:0000313" key="3">
    <source>
        <dbReference type="Proteomes" id="UP000622552"/>
    </source>
</evidence>
<dbReference type="SMART" id="SM00418">
    <property type="entry name" value="HTH_ARSR"/>
    <property type="match status" value="1"/>
</dbReference>
<dbReference type="CDD" id="cd00090">
    <property type="entry name" value="HTH_ARSR"/>
    <property type="match status" value="1"/>
</dbReference>
<dbReference type="RefSeq" id="WP_197003911.1">
    <property type="nucleotide sequence ID" value="NZ_BONS01000022.1"/>
</dbReference>
<gene>
    <name evidence="2" type="ORF">IW245_003193</name>
</gene>